<name>A0A4C1XV76_EUMVA</name>
<comment type="caution">
    <text evidence="1">The sequence shown here is derived from an EMBL/GenBank/DDBJ whole genome shotgun (WGS) entry which is preliminary data.</text>
</comment>
<gene>
    <name evidence="1" type="ORF">EVAR_51296_1</name>
</gene>
<evidence type="ECO:0000313" key="1">
    <source>
        <dbReference type="EMBL" id="GBP66127.1"/>
    </source>
</evidence>
<dbReference type="Proteomes" id="UP000299102">
    <property type="component" value="Unassembled WGS sequence"/>
</dbReference>
<organism evidence="1 2">
    <name type="scientific">Eumeta variegata</name>
    <name type="common">Bagworm moth</name>
    <name type="synonym">Eumeta japonica</name>
    <dbReference type="NCBI Taxonomy" id="151549"/>
    <lineage>
        <taxon>Eukaryota</taxon>
        <taxon>Metazoa</taxon>
        <taxon>Ecdysozoa</taxon>
        <taxon>Arthropoda</taxon>
        <taxon>Hexapoda</taxon>
        <taxon>Insecta</taxon>
        <taxon>Pterygota</taxon>
        <taxon>Neoptera</taxon>
        <taxon>Endopterygota</taxon>
        <taxon>Lepidoptera</taxon>
        <taxon>Glossata</taxon>
        <taxon>Ditrysia</taxon>
        <taxon>Tineoidea</taxon>
        <taxon>Psychidae</taxon>
        <taxon>Oiketicinae</taxon>
        <taxon>Eumeta</taxon>
    </lineage>
</organism>
<evidence type="ECO:0000313" key="2">
    <source>
        <dbReference type="Proteomes" id="UP000299102"/>
    </source>
</evidence>
<dbReference type="EMBL" id="BGZK01000948">
    <property type="protein sequence ID" value="GBP66127.1"/>
    <property type="molecule type" value="Genomic_DNA"/>
</dbReference>
<proteinExistence type="predicted"/>
<dbReference type="AlphaFoldDB" id="A0A4C1XV76"/>
<keyword evidence="2" id="KW-1185">Reference proteome</keyword>
<protein>
    <submittedName>
        <fullName evidence="1">Uncharacterized protein</fullName>
    </submittedName>
</protein>
<reference evidence="1 2" key="1">
    <citation type="journal article" date="2019" name="Commun. Biol.">
        <title>The bagworm genome reveals a unique fibroin gene that provides high tensile strength.</title>
        <authorList>
            <person name="Kono N."/>
            <person name="Nakamura H."/>
            <person name="Ohtoshi R."/>
            <person name="Tomita M."/>
            <person name="Numata K."/>
            <person name="Arakawa K."/>
        </authorList>
    </citation>
    <scope>NUCLEOTIDE SEQUENCE [LARGE SCALE GENOMIC DNA]</scope>
</reference>
<accession>A0A4C1XV76</accession>
<sequence length="85" mass="9612">MRTHRQPLKAGRATSNQIGRWAAAAPARRAAAQQVTRSLQKSTERNSWPTFDLVTDKALVYIRVLVKETSGDNTRFPFHPRRGPL</sequence>